<organism evidence="1 2">
    <name type="scientific">Channa striata</name>
    <name type="common">Snakehead murrel</name>
    <name type="synonym">Ophicephalus striatus</name>
    <dbReference type="NCBI Taxonomy" id="64152"/>
    <lineage>
        <taxon>Eukaryota</taxon>
        <taxon>Metazoa</taxon>
        <taxon>Chordata</taxon>
        <taxon>Craniata</taxon>
        <taxon>Vertebrata</taxon>
        <taxon>Euteleostomi</taxon>
        <taxon>Actinopterygii</taxon>
        <taxon>Neopterygii</taxon>
        <taxon>Teleostei</taxon>
        <taxon>Neoteleostei</taxon>
        <taxon>Acanthomorphata</taxon>
        <taxon>Anabantaria</taxon>
        <taxon>Anabantiformes</taxon>
        <taxon>Channoidei</taxon>
        <taxon>Channidae</taxon>
        <taxon>Channa</taxon>
    </lineage>
</organism>
<sequence length="68" mass="7486">MPDPRTGSSVHRRPIDPMPIKALRSSALSTIDALHPSLPCQRKHTSYKTYTTEHMVLVGLKSASTVQS</sequence>
<dbReference type="AlphaFoldDB" id="A0AA88IYH5"/>
<evidence type="ECO:0000313" key="1">
    <source>
        <dbReference type="EMBL" id="KAK2812885.1"/>
    </source>
</evidence>
<comment type="caution">
    <text evidence="1">The sequence shown here is derived from an EMBL/GenBank/DDBJ whole genome shotgun (WGS) entry which is preliminary data.</text>
</comment>
<evidence type="ECO:0000313" key="2">
    <source>
        <dbReference type="Proteomes" id="UP001187415"/>
    </source>
</evidence>
<name>A0AA88IYH5_CHASR</name>
<dbReference type="EMBL" id="JAUPFM010000114">
    <property type="protein sequence ID" value="KAK2812885.1"/>
    <property type="molecule type" value="Genomic_DNA"/>
</dbReference>
<reference evidence="1" key="1">
    <citation type="submission" date="2023-07" db="EMBL/GenBank/DDBJ databases">
        <title>Chromosome-level Genome Assembly of Striped Snakehead (Channa striata).</title>
        <authorList>
            <person name="Liu H."/>
        </authorList>
    </citation>
    <scope>NUCLEOTIDE SEQUENCE</scope>
    <source>
        <strain evidence="1">Gz</strain>
        <tissue evidence="1">Muscle</tissue>
    </source>
</reference>
<protein>
    <submittedName>
        <fullName evidence="1">Uncharacterized protein</fullName>
    </submittedName>
</protein>
<keyword evidence="2" id="KW-1185">Reference proteome</keyword>
<accession>A0AA88IYH5</accession>
<dbReference type="Proteomes" id="UP001187415">
    <property type="component" value="Unassembled WGS sequence"/>
</dbReference>
<proteinExistence type="predicted"/>
<gene>
    <name evidence="1" type="ORF">Q5P01_000932</name>
</gene>